<dbReference type="PANTHER" id="PTHR11960:SF73">
    <property type="entry name" value="TRANSLATION INITIATION FACTOR 4E, PUTATIVE-RELATED"/>
    <property type="match status" value="1"/>
</dbReference>
<evidence type="ECO:0000256" key="1">
    <source>
        <dbReference type="RuleBase" id="RU004374"/>
    </source>
</evidence>
<evidence type="ECO:0000313" key="3">
    <source>
        <dbReference type="EMBL" id="KAK2958659.1"/>
    </source>
</evidence>
<dbReference type="EMBL" id="JARBJD010000036">
    <property type="protein sequence ID" value="KAK2958659.1"/>
    <property type="molecule type" value="Genomic_DNA"/>
</dbReference>
<evidence type="ECO:0000313" key="4">
    <source>
        <dbReference type="Proteomes" id="UP001281761"/>
    </source>
</evidence>
<reference evidence="3 4" key="1">
    <citation type="journal article" date="2022" name="bioRxiv">
        <title>Genomics of Preaxostyla Flagellates Illuminates Evolutionary Transitions and the Path Towards Mitochondrial Loss.</title>
        <authorList>
            <person name="Novak L.V.F."/>
            <person name="Treitli S.C."/>
            <person name="Pyrih J."/>
            <person name="Halakuc P."/>
            <person name="Pipaliya S.V."/>
            <person name="Vacek V."/>
            <person name="Brzon O."/>
            <person name="Soukal P."/>
            <person name="Eme L."/>
            <person name="Dacks J.B."/>
            <person name="Karnkowska A."/>
            <person name="Elias M."/>
            <person name="Hampl V."/>
        </authorList>
    </citation>
    <scope>NUCLEOTIDE SEQUENCE [LARGE SCALE GENOMIC DNA]</scope>
    <source>
        <strain evidence="3">NAU3</strain>
        <tissue evidence="3">Gut</tissue>
    </source>
</reference>
<dbReference type="InterPro" id="IPR001040">
    <property type="entry name" value="TIF_eIF_4E"/>
</dbReference>
<feature type="compositionally biased region" description="Polar residues" evidence="2">
    <location>
        <begin position="224"/>
        <end position="234"/>
    </location>
</feature>
<sequence>MSAQQHPLHKKYTLWWIPSSNRIEQGNYADLLTPLCTVGTIEEFWQMYSYLVRADELEPDTTYNIFEEGVKPIWEDSNHSDGGRLMIPTPTKQFAAYVWEKLLIALMGNNFRVEMNGEIVDVSDEITGIVLKSCKDFCNFAIWTKHSKDPATIKMLTCVVIRLLNLPEETELKFRPHSNFRGHHEGQRRDKGQGGYSDYQRRQGNDEDRRRDRNKDQSKKDGHQGQSEQGQKTFYQPKPKSESQAQGQGKQNITNDFLHSLQKGGQKEHNKDERPKKGQPKNQGKGKNMFTYVPSTQKAENS</sequence>
<comment type="similarity">
    <text evidence="1">Belongs to the eukaryotic initiation factor 4E family.</text>
</comment>
<feature type="compositionally biased region" description="Basic and acidic residues" evidence="2">
    <location>
        <begin position="265"/>
        <end position="276"/>
    </location>
</feature>
<comment type="caution">
    <text evidence="3">The sequence shown here is derived from an EMBL/GenBank/DDBJ whole genome shotgun (WGS) entry which is preliminary data.</text>
</comment>
<keyword evidence="1" id="KW-0694">RNA-binding</keyword>
<feature type="compositionally biased region" description="Polar residues" evidence="2">
    <location>
        <begin position="293"/>
        <end position="302"/>
    </location>
</feature>
<feature type="compositionally biased region" description="Basic and acidic residues" evidence="2">
    <location>
        <begin position="182"/>
        <end position="192"/>
    </location>
</feature>
<organism evidence="3 4">
    <name type="scientific">Blattamonas nauphoetae</name>
    <dbReference type="NCBI Taxonomy" id="2049346"/>
    <lineage>
        <taxon>Eukaryota</taxon>
        <taxon>Metamonada</taxon>
        <taxon>Preaxostyla</taxon>
        <taxon>Oxymonadida</taxon>
        <taxon>Blattamonas</taxon>
    </lineage>
</organism>
<dbReference type="SUPFAM" id="SSF55418">
    <property type="entry name" value="eIF4e-like"/>
    <property type="match status" value="1"/>
</dbReference>
<dbReference type="PANTHER" id="PTHR11960">
    <property type="entry name" value="EUKARYOTIC TRANSLATION INITIATION FACTOR 4E RELATED"/>
    <property type="match status" value="1"/>
</dbReference>
<keyword evidence="1" id="KW-0648">Protein biosynthesis</keyword>
<keyword evidence="1 3" id="KW-0396">Initiation factor</keyword>
<proteinExistence type="inferred from homology"/>
<protein>
    <submittedName>
        <fullName evidence="3">Eukaryotic translation initiation factor NCBP</fullName>
    </submittedName>
</protein>
<keyword evidence="4" id="KW-1185">Reference proteome</keyword>
<dbReference type="Proteomes" id="UP001281761">
    <property type="component" value="Unassembled WGS sequence"/>
</dbReference>
<dbReference type="InterPro" id="IPR023398">
    <property type="entry name" value="TIF_eIF4e-like"/>
</dbReference>
<dbReference type="GO" id="GO:0003743">
    <property type="term" value="F:translation initiation factor activity"/>
    <property type="evidence" value="ECO:0007669"/>
    <property type="project" value="UniProtKB-KW"/>
</dbReference>
<feature type="region of interest" description="Disordered" evidence="2">
    <location>
        <begin position="175"/>
        <end position="302"/>
    </location>
</feature>
<dbReference type="Pfam" id="PF01652">
    <property type="entry name" value="IF4E"/>
    <property type="match status" value="1"/>
</dbReference>
<feature type="compositionally biased region" description="Polar residues" evidence="2">
    <location>
        <begin position="242"/>
        <end position="257"/>
    </location>
</feature>
<dbReference type="Gene3D" id="3.30.760.10">
    <property type="entry name" value="RNA Cap, Translation Initiation Factor Eif4e"/>
    <property type="match status" value="1"/>
</dbReference>
<feature type="compositionally biased region" description="Basic and acidic residues" evidence="2">
    <location>
        <begin position="199"/>
        <end position="223"/>
    </location>
</feature>
<accession>A0ABQ9Y4R0</accession>
<name>A0ABQ9Y4R0_9EUKA</name>
<gene>
    <name evidence="3" type="ORF">BLNAU_6428</name>
</gene>
<evidence type="ECO:0000256" key="2">
    <source>
        <dbReference type="SAM" id="MobiDB-lite"/>
    </source>
</evidence>